<keyword evidence="3" id="KW-0963">Cytoplasm</keyword>
<dbReference type="EMBL" id="SRLO01000026">
    <property type="protein sequence ID" value="TNN84585.1"/>
    <property type="molecule type" value="Genomic_DNA"/>
</dbReference>
<dbReference type="Pfam" id="PF08687">
    <property type="entry name" value="ASD2"/>
    <property type="match status" value="1"/>
</dbReference>
<dbReference type="InterPro" id="IPR014799">
    <property type="entry name" value="ASD2_dom"/>
</dbReference>
<keyword evidence="4" id="KW-0206">Cytoskeleton</keyword>
<dbReference type="AlphaFoldDB" id="A0A4Z2J2L2"/>
<dbReference type="Proteomes" id="UP000314294">
    <property type="component" value="Unassembled WGS sequence"/>
</dbReference>
<dbReference type="GO" id="GO:0043296">
    <property type="term" value="C:apical junction complex"/>
    <property type="evidence" value="ECO:0007669"/>
    <property type="project" value="TreeGrafter"/>
</dbReference>
<keyword evidence="5" id="KW-0175">Coiled coil</keyword>
<comment type="similarity">
    <text evidence="2">Belongs to the shroom family.</text>
</comment>
<dbReference type="GO" id="GO:0051015">
    <property type="term" value="F:actin filament binding"/>
    <property type="evidence" value="ECO:0007669"/>
    <property type="project" value="InterPro"/>
</dbReference>
<organism evidence="8 9">
    <name type="scientific">Liparis tanakae</name>
    <name type="common">Tanaka's snailfish</name>
    <dbReference type="NCBI Taxonomy" id="230148"/>
    <lineage>
        <taxon>Eukaryota</taxon>
        <taxon>Metazoa</taxon>
        <taxon>Chordata</taxon>
        <taxon>Craniata</taxon>
        <taxon>Vertebrata</taxon>
        <taxon>Euteleostomi</taxon>
        <taxon>Actinopterygii</taxon>
        <taxon>Neopterygii</taxon>
        <taxon>Teleostei</taxon>
        <taxon>Neoteleostei</taxon>
        <taxon>Acanthomorphata</taxon>
        <taxon>Eupercaria</taxon>
        <taxon>Perciformes</taxon>
        <taxon>Cottioidei</taxon>
        <taxon>Cottales</taxon>
        <taxon>Liparidae</taxon>
        <taxon>Liparis</taxon>
    </lineage>
</organism>
<dbReference type="GO" id="GO:0005912">
    <property type="term" value="C:adherens junction"/>
    <property type="evidence" value="ECO:0007669"/>
    <property type="project" value="TreeGrafter"/>
</dbReference>
<feature type="coiled-coil region" evidence="5">
    <location>
        <begin position="398"/>
        <end position="451"/>
    </location>
</feature>
<accession>A0A4Z2J2L2</accession>
<reference evidence="8 9" key="1">
    <citation type="submission" date="2019-03" db="EMBL/GenBank/DDBJ databases">
        <title>First draft genome of Liparis tanakae, snailfish: a comprehensive survey of snailfish specific genes.</title>
        <authorList>
            <person name="Kim W."/>
            <person name="Song I."/>
            <person name="Jeong J.-H."/>
            <person name="Kim D."/>
            <person name="Kim S."/>
            <person name="Ryu S."/>
            <person name="Song J.Y."/>
            <person name="Lee S.K."/>
        </authorList>
    </citation>
    <scope>NUCLEOTIDE SEQUENCE [LARGE SCALE GENOMIC DNA]</scope>
    <source>
        <tissue evidence="8">Muscle</tissue>
    </source>
</reference>
<evidence type="ECO:0000256" key="5">
    <source>
        <dbReference type="SAM" id="Coils"/>
    </source>
</evidence>
<evidence type="ECO:0000256" key="2">
    <source>
        <dbReference type="ARBA" id="ARBA00006469"/>
    </source>
</evidence>
<dbReference type="Gene3D" id="6.10.250.3120">
    <property type="match status" value="1"/>
</dbReference>
<feature type="compositionally biased region" description="Basic and acidic residues" evidence="6">
    <location>
        <begin position="114"/>
        <end position="133"/>
    </location>
</feature>
<feature type="region of interest" description="Disordered" evidence="6">
    <location>
        <begin position="248"/>
        <end position="296"/>
    </location>
</feature>
<comment type="caution">
    <text evidence="8">The sequence shown here is derived from an EMBL/GenBank/DDBJ whole genome shotgun (WGS) entry which is preliminary data.</text>
</comment>
<evidence type="ECO:0000313" key="9">
    <source>
        <dbReference type="Proteomes" id="UP000314294"/>
    </source>
</evidence>
<sequence>MQCVFSLTSRGRAEGLPDHGPQPAAGRPDHRPRADAAGPSHATHSSTQLPPAEGLPPPPSPRLGPEATSGPRAFLPGAQADRTGSDSRRRAERSRGGGGPEEEKEAPSPSPPRLTDRPPAARDDSPLRSERGLRLPAEMEGSRPLRKVPVRIVHAECSSRPEGRAYLPQSGEARGASEPRSPAEQPAPSLFTAYARQDPAPAGARRSEEDAKREELARDIMGRDKSLVDILDQRRRVTTMDLMEGLFPTEEQVLEGNQQRRRASCGSRLPPSSPRSTDRREEEEPPAQAALVPSSSYYNTSAPKAELLMKMKDMQEQQEEEEEELDVDLARKKQELISSLAQKLEVLREARCLLQEDVEANEALGREVEAAVRRLCRPNQLDKFRMFVGDLDKVVSLLLSLAGRLARVENALDGLEEEAPPEEKRTLAEKRKLLMLQHEDAKELKDNLDRRERLVSGAMAAHLDPGGLDDYRHFVKMKAALIIEQRKLEDKVKLGEEQLKCLTDSLTDSLTAA</sequence>
<evidence type="ECO:0000256" key="1">
    <source>
        <dbReference type="ARBA" id="ARBA00004245"/>
    </source>
</evidence>
<dbReference type="PROSITE" id="PS51307">
    <property type="entry name" value="ASD2"/>
    <property type="match status" value="1"/>
</dbReference>
<feature type="domain" description="ASD2" evidence="7">
    <location>
        <begin position="214"/>
        <end position="507"/>
    </location>
</feature>
<dbReference type="PANTHER" id="PTHR15012">
    <property type="entry name" value="APICAL PROTEIN/SHROOM-RELATED"/>
    <property type="match status" value="1"/>
</dbReference>
<feature type="compositionally biased region" description="Pro residues" evidence="6">
    <location>
        <begin position="53"/>
        <end position="62"/>
    </location>
</feature>
<dbReference type="GO" id="GO:0007015">
    <property type="term" value="P:actin filament organization"/>
    <property type="evidence" value="ECO:0007669"/>
    <property type="project" value="TreeGrafter"/>
</dbReference>
<evidence type="ECO:0000313" key="8">
    <source>
        <dbReference type="EMBL" id="TNN84585.1"/>
    </source>
</evidence>
<comment type="subcellular location">
    <subcellularLocation>
        <location evidence="1">Cytoplasm</location>
        <location evidence="1">Cytoskeleton</location>
    </subcellularLocation>
</comment>
<protein>
    <submittedName>
        <fullName evidence="8">Protein Shroom2</fullName>
    </submittedName>
</protein>
<keyword evidence="9" id="KW-1185">Reference proteome</keyword>
<dbReference type="GO" id="GO:0016324">
    <property type="term" value="C:apical plasma membrane"/>
    <property type="evidence" value="ECO:0007669"/>
    <property type="project" value="TreeGrafter"/>
</dbReference>
<dbReference type="GO" id="GO:0030864">
    <property type="term" value="C:cortical actin cytoskeleton"/>
    <property type="evidence" value="ECO:0007669"/>
    <property type="project" value="TreeGrafter"/>
</dbReference>
<feature type="compositionally biased region" description="Basic and acidic residues" evidence="6">
    <location>
        <begin position="205"/>
        <end position="224"/>
    </location>
</feature>
<proteinExistence type="inferred from homology"/>
<dbReference type="InterPro" id="IPR027685">
    <property type="entry name" value="Shroom_fam"/>
</dbReference>
<evidence type="ECO:0000256" key="3">
    <source>
        <dbReference type="ARBA" id="ARBA00022490"/>
    </source>
</evidence>
<name>A0A4Z2J2L2_9TELE</name>
<feature type="region of interest" description="Disordered" evidence="6">
    <location>
        <begin position="1"/>
        <end position="224"/>
    </location>
</feature>
<gene>
    <name evidence="8" type="primary">SHROOM2_0</name>
    <name evidence="8" type="ORF">EYF80_005285</name>
</gene>
<evidence type="ECO:0000256" key="4">
    <source>
        <dbReference type="ARBA" id="ARBA00023212"/>
    </source>
</evidence>
<evidence type="ECO:0000259" key="7">
    <source>
        <dbReference type="PROSITE" id="PS51307"/>
    </source>
</evidence>
<feature type="coiled-coil region" evidence="5">
    <location>
        <begin position="304"/>
        <end position="350"/>
    </location>
</feature>
<feature type="compositionally biased region" description="Basic and acidic residues" evidence="6">
    <location>
        <begin position="83"/>
        <end position="95"/>
    </location>
</feature>
<feature type="compositionally biased region" description="Basic and acidic residues" evidence="6">
    <location>
        <begin position="153"/>
        <end position="163"/>
    </location>
</feature>
<dbReference type="PANTHER" id="PTHR15012:SF38">
    <property type="entry name" value="PROTEIN SHROOM2-LIKE ISOFORM X1"/>
    <property type="match status" value="1"/>
</dbReference>
<evidence type="ECO:0000256" key="6">
    <source>
        <dbReference type="SAM" id="MobiDB-lite"/>
    </source>
</evidence>
<dbReference type="OrthoDB" id="10063560at2759"/>